<evidence type="ECO:0000313" key="11">
    <source>
        <dbReference type="EMBL" id="MBB2146260.1"/>
    </source>
</evidence>
<proteinExistence type="predicted"/>
<dbReference type="Gene3D" id="2.60.40.4070">
    <property type="match status" value="1"/>
</dbReference>
<comment type="catalytic activity">
    <reaction evidence="10">
        <text>L-threonyl-[protein] + FAD = FMN-L-threonyl-[protein] + AMP + H(+)</text>
        <dbReference type="Rhea" id="RHEA:36847"/>
        <dbReference type="Rhea" id="RHEA-COMP:11060"/>
        <dbReference type="Rhea" id="RHEA-COMP:11061"/>
        <dbReference type="ChEBI" id="CHEBI:15378"/>
        <dbReference type="ChEBI" id="CHEBI:30013"/>
        <dbReference type="ChEBI" id="CHEBI:57692"/>
        <dbReference type="ChEBI" id="CHEBI:74257"/>
        <dbReference type="ChEBI" id="CHEBI:456215"/>
        <dbReference type="EC" id="2.7.1.180"/>
    </reaction>
</comment>
<keyword evidence="8" id="KW-0460">Magnesium</keyword>
<dbReference type="Gene3D" id="3.10.520.10">
    <property type="entry name" value="ApbE-like domains"/>
    <property type="match status" value="1"/>
</dbReference>
<dbReference type="GO" id="GO:0046872">
    <property type="term" value="F:metal ion binding"/>
    <property type="evidence" value="ECO:0007669"/>
    <property type="project" value="UniProtKB-KW"/>
</dbReference>
<evidence type="ECO:0000256" key="9">
    <source>
        <dbReference type="ARBA" id="ARBA00031306"/>
    </source>
</evidence>
<dbReference type="RefSeq" id="WP_182922925.1">
    <property type="nucleotide sequence ID" value="NZ_WNXD01000002.1"/>
</dbReference>
<organism evidence="11 12">
    <name type="scientific">Pedobacter planticolens</name>
    <dbReference type="NCBI Taxonomy" id="2679964"/>
    <lineage>
        <taxon>Bacteria</taxon>
        <taxon>Pseudomonadati</taxon>
        <taxon>Bacteroidota</taxon>
        <taxon>Sphingobacteriia</taxon>
        <taxon>Sphingobacteriales</taxon>
        <taxon>Sphingobacteriaceae</taxon>
        <taxon>Pedobacter</taxon>
    </lineage>
</organism>
<keyword evidence="6" id="KW-0479">Metal-binding</keyword>
<sequence>MKIFASLLTAALLIGTQPTTEAPKKSNQRLYVSNYENVLGTSLEFKFTSVSENEAEKAEVAALAEINRLSAVFSAYDEKSEFSQWMKQGLNKPVKVSKELFDMLNLFEQWKTRTNGALDASSAVAVKLWKDAAKNQVIPSTAEINAAVMVMKQAHYKLDAATLTATRLNNTPLVMNTFAKSYIINLACDAALTSSKINAVVVNIGGDLVIKGDVADAVNVTNPLANAENDAPLAHLLVSNKAVATSGNYRRGEQIGKHWYSHIVDPRTGKPVEGVISATIVAPNATDAGALATAFNVLSLEESKALAATVKDAEYLIITKDGKRVESKGWNALVDPKVEETKTETAAPTLSSAEKPWDAKFELAITFEMNVITGNNHRPFAAIWVENEKKEAVRNLALWYNKTKWVPDLKNWYRINGDSFKADKANYASVTGATRSPGKYTIKWDGKDDKGNFVAQGKYTIVIETSKEHGTDEIIRQPMELKKSARKATSAGNVEISNVTFDFYKK</sequence>
<dbReference type="Proteomes" id="UP000601055">
    <property type="component" value="Unassembled WGS sequence"/>
</dbReference>
<keyword evidence="7" id="KW-0274">FAD</keyword>
<gene>
    <name evidence="11" type="ORF">GM921_12235</name>
</gene>
<dbReference type="InterPro" id="IPR003374">
    <property type="entry name" value="ApbE-like_sf"/>
</dbReference>
<dbReference type="PANTHER" id="PTHR30040:SF2">
    <property type="entry name" value="FAD:PROTEIN FMN TRANSFERASE"/>
    <property type="match status" value="1"/>
</dbReference>
<dbReference type="EMBL" id="WNXD01000002">
    <property type="protein sequence ID" value="MBB2146260.1"/>
    <property type="molecule type" value="Genomic_DNA"/>
</dbReference>
<keyword evidence="5" id="KW-0808">Transferase</keyword>
<dbReference type="AlphaFoldDB" id="A0A923E041"/>
<comment type="caution">
    <text evidence="11">The sequence shown here is derived from an EMBL/GenBank/DDBJ whole genome shotgun (WGS) entry which is preliminary data.</text>
</comment>
<name>A0A923E041_9SPHI</name>
<evidence type="ECO:0000256" key="3">
    <source>
        <dbReference type="ARBA" id="ARBA00016337"/>
    </source>
</evidence>
<keyword evidence="12" id="KW-1185">Reference proteome</keyword>
<dbReference type="Pfam" id="PF02424">
    <property type="entry name" value="ApbE"/>
    <property type="match status" value="1"/>
</dbReference>
<dbReference type="Pfam" id="PF10029">
    <property type="entry name" value="DUF2271"/>
    <property type="match status" value="1"/>
</dbReference>
<dbReference type="SUPFAM" id="SSF143631">
    <property type="entry name" value="ApbE-like"/>
    <property type="match status" value="1"/>
</dbReference>
<evidence type="ECO:0000256" key="7">
    <source>
        <dbReference type="ARBA" id="ARBA00022827"/>
    </source>
</evidence>
<evidence type="ECO:0000256" key="5">
    <source>
        <dbReference type="ARBA" id="ARBA00022679"/>
    </source>
</evidence>
<dbReference type="InterPro" id="IPR014469">
    <property type="entry name" value="DUF2271"/>
</dbReference>
<evidence type="ECO:0000256" key="4">
    <source>
        <dbReference type="ARBA" id="ARBA00022630"/>
    </source>
</evidence>
<dbReference type="PANTHER" id="PTHR30040">
    <property type="entry name" value="THIAMINE BIOSYNTHESIS LIPOPROTEIN APBE"/>
    <property type="match status" value="1"/>
</dbReference>
<evidence type="ECO:0000256" key="6">
    <source>
        <dbReference type="ARBA" id="ARBA00022723"/>
    </source>
</evidence>
<evidence type="ECO:0000256" key="8">
    <source>
        <dbReference type="ARBA" id="ARBA00022842"/>
    </source>
</evidence>
<evidence type="ECO:0000256" key="10">
    <source>
        <dbReference type="ARBA" id="ARBA00048540"/>
    </source>
</evidence>
<protein>
    <recommendedName>
        <fullName evidence="3">FAD:protein FMN transferase</fullName>
        <ecNumber evidence="2">2.7.1.180</ecNumber>
    </recommendedName>
    <alternativeName>
        <fullName evidence="9">Flavin transferase</fullName>
    </alternativeName>
</protein>
<reference evidence="11" key="1">
    <citation type="submission" date="2019-11" db="EMBL/GenBank/DDBJ databases">
        <title>Description of Pedobacter sp. LMG 31464T.</title>
        <authorList>
            <person name="Carlier A."/>
            <person name="Qi S."/>
            <person name="Vandamme P."/>
        </authorList>
    </citation>
    <scope>NUCLEOTIDE SEQUENCE</scope>
    <source>
        <strain evidence="11">LMG 31464</strain>
    </source>
</reference>
<dbReference type="GO" id="GO:0016740">
    <property type="term" value="F:transferase activity"/>
    <property type="evidence" value="ECO:0007669"/>
    <property type="project" value="UniProtKB-KW"/>
</dbReference>
<dbReference type="EC" id="2.7.1.180" evidence="2"/>
<dbReference type="InterPro" id="IPR024932">
    <property type="entry name" value="ApbE"/>
</dbReference>
<evidence type="ECO:0000256" key="2">
    <source>
        <dbReference type="ARBA" id="ARBA00011955"/>
    </source>
</evidence>
<evidence type="ECO:0000256" key="1">
    <source>
        <dbReference type="ARBA" id="ARBA00001946"/>
    </source>
</evidence>
<accession>A0A923E041</accession>
<comment type="cofactor">
    <cofactor evidence="1">
        <name>Mg(2+)</name>
        <dbReference type="ChEBI" id="CHEBI:18420"/>
    </cofactor>
</comment>
<keyword evidence="4" id="KW-0285">Flavoprotein</keyword>
<evidence type="ECO:0000313" key="12">
    <source>
        <dbReference type="Proteomes" id="UP000601055"/>
    </source>
</evidence>